<proteinExistence type="predicted"/>
<evidence type="ECO:0000313" key="2">
    <source>
        <dbReference type="EMBL" id="DAF87485.1"/>
    </source>
</evidence>
<protein>
    <submittedName>
        <fullName evidence="2">Uncharacterized protein</fullName>
    </submittedName>
</protein>
<accession>A0A8S5TZ48</accession>
<sequence>MNELEVRMRVQALAKDMIDDFMARNGVSATAMVDALNSVLVGLYPKVQSEMLRAADMDAAAKAQQQAQQQAQIVNPAEQKATPKEKEVK</sequence>
<organism evidence="2">
    <name type="scientific">Siphoviridae sp. ctnPP24</name>
    <dbReference type="NCBI Taxonomy" id="2825662"/>
    <lineage>
        <taxon>Viruses</taxon>
        <taxon>Duplodnaviria</taxon>
        <taxon>Heunggongvirae</taxon>
        <taxon>Uroviricota</taxon>
        <taxon>Caudoviricetes</taxon>
    </lineage>
</organism>
<dbReference type="EMBL" id="BK015962">
    <property type="protein sequence ID" value="DAF87485.1"/>
    <property type="molecule type" value="Genomic_DNA"/>
</dbReference>
<name>A0A8S5TZ48_9CAUD</name>
<evidence type="ECO:0000256" key="1">
    <source>
        <dbReference type="SAM" id="MobiDB-lite"/>
    </source>
</evidence>
<feature type="compositionally biased region" description="Low complexity" evidence="1">
    <location>
        <begin position="63"/>
        <end position="72"/>
    </location>
</feature>
<reference evidence="2" key="1">
    <citation type="journal article" date="2021" name="Proc. Natl. Acad. Sci. U.S.A.">
        <title>A Catalog of Tens of Thousands of Viruses from Human Metagenomes Reveals Hidden Associations with Chronic Diseases.</title>
        <authorList>
            <person name="Tisza M.J."/>
            <person name="Buck C.B."/>
        </authorList>
    </citation>
    <scope>NUCLEOTIDE SEQUENCE</scope>
    <source>
        <strain evidence="2">CtnPP24</strain>
    </source>
</reference>
<feature type="region of interest" description="Disordered" evidence="1">
    <location>
        <begin position="63"/>
        <end position="89"/>
    </location>
</feature>